<evidence type="ECO:0000259" key="4">
    <source>
        <dbReference type="PROSITE" id="PS01124"/>
    </source>
</evidence>
<evidence type="ECO:0000256" key="3">
    <source>
        <dbReference type="ARBA" id="ARBA00023163"/>
    </source>
</evidence>
<dbReference type="InterPro" id="IPR020449">
    <property type="entry name" value="Tscrpt_reg_AraC-type_HTH"/>
</dbReference>
<dbReference type="PANTHER" id="PTHR47893:SF1">
    <property type="entry name" value="REGULATORY PROTEIN PCHR"/>
    <property type="match status" value="1"/>
</dbReference>
<organism evidence="5 6">
    <name type="scientific">Paenibacillus dendrobii</name>
    <dbReference type="NCBI Taxonomy" id="2691084"/>
    <lineage>
        <taxon>Bacteria</taxon>
        <taxon>Bacillati</taxon>
        <taxon>Bacillota</taxon>
        <taxon>Bacilli</taxon>
        <taxon>Bacillales</taxon>
        <taxon>Paenibacillaceae</taxon>
        <taxon>Paenibacillus</taxon>
    </lineage>
</organism>
<dbReference type="Pfam" id="PF12833">
    <property type="entry name" value="HTH_18"/>
    <property type="match status" value="1"/>
</dbReference>
<dbReference type="EMBL" id="WUBI01000001">
    <property type="protein sequence ID" value="MWV43917.1"/>
    <property type="molecule type" value="Genomic_DNA"/>
</dbReference>
<sequence>MATTYLRDIYDHYFLGMNPYLGAFGENTDMVFTPYDGEGSIQRMSTTSGIEIVISDYHLSDHRSITLASKSAMVELSFCLEGAGGFSISGRSHELSPGTCSLQFMNHFQAVFEYAKSQPVRSLALGIPVSLYARFMHGCSAGEKMDFSSILGETPFRIYQKPIDSAVSDILLQMLACPYSHATRSLYLEAKSLELLSIYFERFFFEKGQPSGTSHLSRSDRDKIQQAALLLITSMESPPSLLGLSRLVGLNDFKLKHGFKEIFGTTVFGYLREQRMLKAMSLLEKGNVTISSVAAQVGYANASHFTEAFRLRFGVNPSEWLRMRS</sequence>
<dbReference type="SUPFAM" id="SSF46689">
    <property type="entry name" value="Homeodomain-like"/>
    <property type="match status" value="1"/>
</dbReference>
<evidence type="ECO:0000313" key="5">
    <source>
        <dbReference type="EMBL" id="MWV43917.1"/>
    </source>
</evidence>
<dbReference type="RefSeq" id="WP_160497381.1">
    <property type="nucleotide sequence ID" value="NZ_WUBI01000001.1"/>
</dbReference>
<keyword evidence="6" id="KW-1185">Reference proteome</keyword>
<protein>
    <submittedName>
        <fullName evidence="5">Helix-turn-helix domain-containing protein</fullName>
    </submittedName>
</protein>
<dbReference type="Gene3D" id="1.10.10.60">
    <property type="entry name" value="Homeodomain-like"/>
    <property type="match status" value="2"/>
</dbReference>
<dbReference type="InterPro" id="IPR018060">
    <property type="entry name" value="HTH_AraC"/>
</dbReference>
<dbReference type="PROSITE" id="PS00041">
    <property type="entry name" value="HTH_ARAC_FAMILY_1"/>
    <property type="match status" value="1"/>
</dbReference>
<dbReference type="InterPro" id="IPR053142">
    <property type="entry name" value="PchR_regulatory_protein"/>
</dbReference>
<evidence type="ECO:0000256" key="2">
    <source>
        <dbReference type="ARBA" id="ARBA00023125"/>
    </source>
</evidence>
<evidence type="ECO:0000313" key="6">
    <source>
        <dbReference type="Proteomes" id="UP000460318"/>
    </source>
</evidence>
<dbReference type="AlphaFoldDB" id="A0A7X3IHA1"/>
<dbReference type="InterPro" id="IPR018062">
    <property type="entry name" value="HTH_AraC-typ_CS"/>
</dbReference>
<dbReference type="PANTHER" id="PTHR47893">
    <property type="entry name" value="REGULATORY PROTEIN PCHR"/>
    <property type="match status" value="1"/>
</dbReference>
<dbReference type="GO" id="GO:0003700">
    <property type="term" value="F:DNA-binding transcription factor activity"/>
    <property type="evidence" value="ECO:0007669"/>
    <property type="project" value="InterPro"/>
</dbReference>
<comment type="caution">
    <text evidence="5">The sequence shown here is derived from an EMBL/GenBank/DDBJ whole genome shotgun (WGS) entry which is preliminary data.</text>
</comment>
<dbReference type="Proteomes" id="UP000460318">
    <property type="component" value="Unassembled WGS sequence"/>
</dbReference>
<dbReference type="PROSITE" id="PS01124">
    <property type="entry name" value="HTH_ARAC_FAMILY_2"/>
    <property type="match status" value="1"/>
</dbReference>
<dbReference type="SMART" id="SM00342">
    <property type="entry name" value="HTH_ARAC"/>
    <property type="match status" value="1"/>
</dbReference>
<gene>
    <name evidence="5" type="ORF">GRF59_09745</name>
</gene>
<accession>A0A7X3IHA1</accession>
<dbReference type="GO" id="GO:0043565">
    <property type="term" value="F:sequence-specific DNA binding"/>
    <property type="evidence" value="ECO:0007669"/>
    <property type="project" value="InterPro"/>
</dbReference>
<keyword evidence="3" id="KW-0804">Transcription</keyword>
<dbReference type="PRINTS" id="PR00032">
    <property type="entry name" value="HTHARAC"/>
</dbReference>
<keyword evidence="2" id="KW-0238">DNA-binding</keyword>
<feature type="domain" description="HTH araC/xylS-type" evidence="4">
    <location>
        <begin position="225"/>
        <end position="323"/>
    </location>
</feature>
<evidence type="ECO:0000256" key="1">
    <source>
        <dbReference type="ARBA" id="ARBA00023015"/>
    </source>
</evidence>
<name>A0A7X3IHA1_9BACL</name>
<reference evidence="5 6" key="1">
    <citation type="submission" date="2019-12" db="EMBL/GenBank/DDBJ databases">
        <title>Paenibacillus sp. nov., an endophytic bacterium isolated from the stem of Dendrobium.</title>
        <authorList>
            <person name="Zhao R."/>
        </authorList>
    </citation>
    <scope>NUCLEOTIDE SEQUENCE [LARGE SCALE GENOMIC DNA]</scope>
    <source>
        <strain evidence="5 6">HJL G12</strain>
    </source>
</reference>
<keyword evidence="1" id="KW-0805">Transcription regulation</keyword>
<proteinExistence type="predicted"/>
<dbReference type="InterPro" id="IPR009057">
    <property type="entry name" value="Homeodomain-like_sf"/>
</dbReference>